<dbReference type="Proteomes" id="UP000017559">
    <property type="component" value="Unassembled WGS sequence"/>
</dbReference>
<feature type="transmembrane region" description="Helical" evidence="2">
    <location>
        <begin position="55"/>
        <end position="76"/>
    </location>
</feature>
<dbReference type="Gene3D" id="1.20.1070.10">
    <property type="entry name" value="Rhodopsin 7-helix transmembrane proteins"/>
    <property type="match status" value="1"/>
</dbReference>
<dbReference type="EMBL" id="AWSO01000119">
    <property type="protein sequence ID" value="ESK94857.1"/>
    <property type="molecule type" value="Genomic_DNA"/>
</dbReference>
<organism evidence="3 4">
    <name type="scientific">Moniliophthora roreri (strain MCA 2997)</name>
    <name type="common">Cocoa frosty pod rot fungus</name>
    <name type="synonym">Crinipellis roreri</name>
    <dbReference type="NCBI Taxonomy" id="1381753"/>
    <lineage>
        <taxon>Eukaryota</taxon>
        <taxon>Fungi</taxon>
        <taxon>Dikarya</taxon>
        <taxon>Basidiomycota</taxon>
        <taxon>Agaricomycotina</taxon>
        <taxon>Agaricomycetes</taxon>
        <taxon>Agaricomycetidae</taxon>
        <taxon>Agaricales</taxon>
        <taxon>Marasmiineae</taxon>
        <taxon>Marasmiaceae</taxon>
        <taxon>Moniliophthora</taxon>
    </lineage>
</organism>
<dbReference type="STRING" id="1381753.V2XM85"/>
<feature type="transmembrane region" description="Helical" evidence="2">
    <location>
        <begin position="235"/>
        <end position="260"/>
    </location>
</feature>
<evidence type="ECO:0000256" key="1">
    <source>
        <dbReference type="SAM" id="MobiDB-lite"/>
    </source>
</evidence>
<feature type="region of interest" description="Disordered" evidence="1">
    <location>
        <begin position="351"/>
        <end position="387"/>
    </location>
</feature>
<gene>
    <name evidence="3" type="ORF">Moror_14130</name>
</gene>
<evidence type="ECO:0000313" key="4">
    <source>
        <dbReference type="Proteomes" id="UP000017559"/>
    </source>
</evidence>
<dbReference type="AlphaFoldDB" id="V2XM85"/>
<keyword evidence="4" id="KW-1185">Reference proteome</keyword>
<accession>V2XM85</accession>
<comment type="caution">
    <text evidence="3">The sequence shown here is derived from an EMBL/GenBank/DDBJ whole genome shotgun (WGS) entry which is preliminary data.</text>
</comment>
<feature type="transmembrane region" description="Helical" evidence="2">
    <location>
        <begin position="127"/>
        <end position="145"/>
    </location>
</feature>
<keyword evidence="2" id="KW-1133">Transmembrane helix</keyword>
<reference evidence="3 4" key="1">
    <citation type="journal article" date="2014" name="BMC Genomics">
        <title>Genome and secretome analysis of the hemibiotrophic fungal pathogen, Moniliophthora roreri, which causes frosty pod rot disease of cacao: mechanisms of the biotrophic and necrotrophic phases.</title>
        <authorList>
            <person name="Meinhardt L.W."/>
            <person name="Costa G.G.L."/>
            <person name="Thomazella D.P.T."/>
            <person name="Teixeira P.J.P.L."/>
            <person name="Carazzolle M.F."/>
            <person name="Schuster S.C."/>
            <person name="Carlson J.E."/>
            <person name="Guiltinan M.J."/>
            <person name="Mieczkowski P."/>
            <person name="Farmer A."/>
            <person name="Ramaraj T."/>
            <person name="Crozier J."/>
            <person name="Davis R.E."/>
            <person name="Shao J."/>
            <person name="Melnick R.L."/>
            <person name="Pereira G.A.G."/>
            <person name="Bailey B.A."/>
        </authorList>
    </citation>
    <scope>NUCLEOTIDE SEQUENCE [LARGE SCALE GENOMIC DNA]</scope>
    <source>
        <strain evidence="3 4">MCA 2997</strain>
    </source>
</reference>
<evidence type="ECO:0000256" key="2">
    <source>
        <dbReference type="SAM" id="Phobius"/>
    </source>
</evidence>
<proteinExistence type="predicted"/>
<dbReference type="KEGG" id="mrr:Moror_14130"/>
<keyword evidence="2" id="KW-0812">Transmembrane</keyword>
<name>V2XM85_MONRO</name>
<evidence type="ECO:0000313" key="3">
    <source>
        <dbReference type="EMBL" id="ESK94857.1"/>
    </source>
</evidence>
<keyword evidence="2" id="KW-0472">Membrane</keyword>
<dbReference type="OrthoDB" id="3251871at2759"/>
<sequence>MLPPDLDSGEAQYALHDRKISFILILISGGLSLLILTMIAGLACHPISRPLLDRVSFRIMVYAILANLVYCIGLGVVDKIPSESLCWILLWLLNLSLLMSSFLFFCIGLNLMLVMVHGVRGQKMEKYYVGGSILLAIIVTTPAFVTKQYGISHRRCNNLNRTVSGRLRWQITTSHLWNIMTIIGEMVTFLSILMHMVKLKVFDGTERTSPSSYESFSSVVATYRRPMGPTQYRNIVLRIGMYPLISLVTLSVATVGSIYMSVLCDKHMSTKVYAMYIMSRTAYRIRPLAYAIGAVTDPSLHRALKALYRHSPARQDSQICPEARNRLDCDIILPPISKPERAFPNTRSRFSGIPATEEHESESGMIRPWPSSQGSQEALDSALFKEI</sequence>
<feature type="transmembrane region" description="Helical" evidence="2">
    <location>
        <begin position="20"/>
        <end position="43"/>
    </location>
</feature>
<protein>
    <recommendedName>
        <fullName evidence="5">G-protein coupled receptors family 1 profile domain-containing protein</fullName>
    </recommendedName>
</protein>
<dbReference type="HOGENOM" id="CLU_713877_0_0_1"/>
<feature type="transmembrane region" description="Helical" evidence="2">
    <location>
        <begin position="88"/>
        <end position="115"/>
    </location>
</feature>
<evidence type="ECO:0008006" key="5">
    <source>
        <dbReference type="Google" id="ProtNLM"/>
    </source>
</evidence>
<feature type="transmembrane region" description="Helical" evidence="2">
    <location>
        <begin position="176"/>
        <end position="197"/>
    </location>
</feature>